<keyword evidence="3 7" id="KW-1134">Transmembrane beta strand</keyword>
<evidence type="ECO:0000256" key="4">
    <source>
        <dbReference type="ARBA" id="ARBA00022692"/>
    </source>
</evidence>
<evidence type="ECO:0000313" key="11">
    <source>
        <dbReference type="EMBL" id="SIT09836.1"/>
    </source>
</evidence>
<comment type="caution">
    <text evidence="11">The sequence shown here is derived from an EMBL/GenBank/DDBJ whole genome shotgun (WGS) entry which is preliminary data.</text>
</comment>
<dbReference type="NCBIfam" id="TIGR04056">
    <property type="entry name" value="OMP_RagA_SusC"/>
    <property type="match status" value="1"/>
</dbReference>
<keyword evidence="4 7" id="KW-0812">Transmembrane</keyword>
<feature type="region of interest" description="Disordered" evidence="8">
    <location>
        <begin position="431"/>
        <end position="452"/>
    </location>
</feature>
<keyword evidence="2 7" id="KW-0813">Transport</keyword>
<evidence type="ECO:0000256" key="8">
    <source>
        <dbReference type="SAM" id="MobiDB-lite"/>
    </source>
</evidence>
<dbReference type="InterPro" id="IPR023997">
    <property type="entry name" value="TonB-dep_OMP_SusC/RagA_CS"/>
</dbReference>
<dbReference type="SUPFAM" id="SSF49464">
    <property type="entry name" value="Carboxypeptidase regulatory domain-like"/>
    <property type="match status" value="1"/>
</dbReference>
<evidence type="ECO:0000256" key="5">
    <source>
        <dbReference type="ARBA" id="ARBA00023136"/>
    </source>
</evidence>
<evidence type="ECO:0000256" key="1">
    <source>
        <dbReference type="ARBA" id="ARBA00004571"/>
    </source>
</evidence>
<keyword evidence="6 7" id="KW-0998">Cell outer membrane</keyword>
<evidence type="ECO:0000256" key="6">
    <source>
        <dbReference type="ARBA" id="ARBA00023237"/>
    </source>
</evidence>
<dbReference type="NCBIfam" id="TIGR04057">
    <property type="entry name" value="SusC_RagA_signa"/>
    <property type="match status" value="1"/>
</dbReference>
<evidence type="ECO:0000259" key="10">
    <source>
        <dbReference type="Pfam" id="PF07715"/>
    </source>
</evidence>
<dbReference type="Gene3D" id="2.60.40.1120">
    <property type="entry name" value="Carboxypeptidase-like, regulatory domain"/>
    <property type="match status" value="1"/>
</dbReference>
<evidence type="ECO:0000256" key="3">
    <source>
        <dbReference type="ARBA" id="ARBA00022452"/>
    </source>
</evidence>
<feature type="chain" id="PRO_5045148964" evidence="9">
    <location>
        <begin position="31"/>
        <end position="1043"/>
    </location>
</feature>
<sequence>MKQLLNHFRLFKRTLFLLFPMLFLSYSALAQDDFTVTGTVTDEYDAPLPGASVVEKGTTNGVSTDFDGNYSISVSNQNATLVISYIGYAEQEIAIEGKSQINTAMEPSASTLDEVVLVGYGAVKKKDLTGAISQVEAEDLADQSTNSVTDVLRGNVAGLSIGLSSGPKGVSNIRIRGNNGLSAGSNPLIVVDGIIYNGDLSDIAPSDIDRLDVMKDASSAAVYGARGSSGVILITTKRGTSDKPTININSSVGIATDAYKERPYGPEGYANWRTDVFKSINPQLTKDNPGRYDNPNNLPEGVTVEEWLAYDGSAGDPTRAWLNRIGFQDVEINNYLEGKSIDWYDRIIRTGIRNDINTSISGRNNGLNYYWSIGRTSNEGIYEGEKFQTLRSRLNLDADINDWLTVGMNTQFAKRDEGFIAADRLQIERSSPFGSEFDDNGNPRLSPQDDSGAGATNAFLSQQFTDLIDLEHTFNSRVYAKVKLPLGFTYELGYTNRLEFREYYRHLQSASPQNVVGEGSRANRRISEWQLDNILRWNKTIDKHQFDLTFLAYAEKFRSYETVANATTFEPNDALGFSSLELGTVPTVSSEDVTSTGDAFMTRFNYNYDSRYLLTLTMRRDGYSAFGAGNKRGYFPSIAGAWTISNESFFNSDFVNFLKLRATYGENGNREIGRFVSLSQLRAGKYLNANAEGEVFTVPTFNNFTQESPDLKWETTKAINFGLDFSLADGIVEGSIEAYRNITTDLLVQRRLPDIIGFTSVFTNLGEVENKGIEFSLSTLNYDKENFNWTTNFNFSLNRSKINELYGDLDENGKELDDISNRWFIGEASDVIWDYEVLGVFQEDEAEAAAAVGLSPGDFKLRDVNNDGLFTDEDKKFIGHRTPRFQAAMSNRFTLFENIDFSFEMYSNWGQKRLFNEAKNRNGFIDRTNSIQTPYWTPENPTNEYARLFSSDGSASYSIWRDASFIRLNNVTIAYRFPTEFTQKFAVQKLRVYANARNLAVWAPHWDFYDPEPTDIEGRNSNGSNNPTLPTPRFFTVGLDISL</sequence>
<dbReference type="Proteomes" id="UP000185728">
    <property type="component" value="Unassembled WGS sequence"/>
</dbReference>
<feature type="domain" description="TonB-dependent receptor plug" evidence="10">
    <location>
        <begin position="124"/>
        <end position="231"/>
    </location>
</feature>
<dbReference type="InterPro" id="IPR023996">
    <property type="entry name" value="TonB-dep_OMP_SusC/RagA"/>
</dbReference>
<dbReference type="Pfam" id="PF13715">
    <property type="entry name" value="CarbopepD_reg_2"/>
    <property type="match status" value="1"/>
</dbReference>
<comment type="similarity">
    <text evidence="7">Belongs to the TonB-dependent receptor family.</text>
</comment>
<accession>A0ABY1L1D9</accession>
<organism evidence="11 12">
    <name type="scientific">Zobellia uliginosa</name>
    <dbReference type="NCBI Taxonomy" id="143224"/>
    <lineage>
        <taxon>Bacteria</taxon>
        <taxon>Pseudomonadati</taxon>
        <taxon>Bacteroidota</taxon>
        <taxon>Flavobacteriia</taxon>
        <taxon>Flavobacteriales</taxon>
        <taxon>Flavobacteriaceae</taxon>
        <taxon>Zobellia</taxon>
    </lineage>
</organism>
<gene>
    <name evidence="11" type="ORF">SAMN05421766_11011</name>
</gene>
<dbReference type="SUPFAM" id="SSF56935">
    <property type="entry name" value="Porins"/>
    <property type="match status" value="1"/>
</dbReference>
<dbReference type="InterPro" id="IPR039426">
    <property type="entry name" value="TonB-dep_rcpt-like"/>
</dbReference>
<dbReference type="RefSeq" id="WP_083690570.1">
    <property type="nucleotide sequence ID" value="NZ_FTOB01000010.1"/>
</dbReference>
<keyword evidence="12" id="KW-1185">Reference proteome</keyword>
<proteinExistence type="inferred from homology"/>
<dbReference type="EMBL" id="FTOB01000010">
    <property type="protein sequence ID" value="SIT09836.1"/>
    <property type="molecule type" value="Genomic_DNA"/>
</dbReference>
<dbReference type="InterPro" id="IPR008969">
    <property type="entry name" value="CarboxyPept-like_regulatory"/>
</dbReference>
<evidence type="ECO:0000313" key="12">
    <source>
        <dbReference type="Proteomes" id="UP000185728"/>
    </source>
</evidence>
<evidence type="ECO:0000256" key="7">
    <source>
        <dbReference type="PROSITE-ProRule" id="PRU01360"/>
    </source>
</evidence>
<keyword evidence="9" id="KW-0732">Signal</keyword>
<protein>
    <submittedName>
        <fullName evidence="11">TonB-linked outer membrane protein, SusC/RagA family</fullName>
    </submittedName>
</protein>
<evidence type="ECO:0000256" key="2">
    <source>
        <dbReference type="ARBA" id="ARBA00022448"/>
    </source>
</evidence>
<keyword evidence="5 7" id="KW-0472">Membrane</keyword>
<dbReference type="InterPro" id="IPR036942">
    <property type="entry name" value="Beta-barrel_TonB_sf"/>
</dbReference>
<dbReference type="Gene3D" id="2.170.130.10">
    <property type="entry name" value="TonB-dependent receptor, plug domain"/>
    <property type="match status" value="1"/>
</dbReference>
<dbReference type="PROSITE" id="PS52016">
    <property type="entry name" value="TONB_DEPENDENT_REC_3"/>
    <property type="match status" value="1"/>
</dbReference>
<dbReference type="InterPro" id="IPR037066">
    <property type="entry name" value="Plug_dom_sf"/>
</dbReference>
<name>A0ABY1L1D9_9FLAO</name>
<comment type="subcellular location">
    <subcellularLocation>
        <location evidence="1 7">Cell outer membrane</location>
        <topology evidence="1 7">Multi-pass membrane protein</topology>
    </subcellularLocation>
</comment>
<dbReference type="Gene3D" id="2.40.170.20">
    <property type="entry name" value="TonB-dependent receptor, beta-barrel domain"/>
    <property type="match status" value="1"/>
</dbReference>
<dbReference type="Pfam" id="PF07715">
    <property type="entry name" value="Plug"/>
    <property type="match status" value="1"/>
</dbReference>
<feature type="signal peptide" evidence="9">
    <location>
        <begin position="1"/>
        <end position="30"/>
    </location>
</feature>
<dbReference type="InterPro" id="IPR012910">
    <property type="entry name" value="Plug_dom"/>
</dbReference>
<evidence type="ECO:0000256" key="9">
    <source>
        <dbReference type="SAM" id="SignalP"/>
    </source>
</evidence>
<reference evidence="11 12" key="1">
    <citation type="submission" date="2017-01" db="EMBL/GenBank/DDBJ databases">
        <authorList>
            <person name="Varghese N."/>
            <person name="Submissions S."/>
        </authorList>
    </citation>
    <scope>NUCLEOTIDE SEQUENCE [LARGE SCALE GENOMIC DNA]</scope>
    <source>
        <strain evidence="11 12">DSM 2061</strain>
    </source>
</reference>